<dbReference type="STRING" id="745820.SAMN04488053_10453"/>
<evidence type="ECO:0000256" key="2">
    <source>
        <dbReference type="SAM" id="MobiDB-lite"/>
    </source>
</evidence>
<dbReference type="InterPro" id="IPR008979">
    <property type="entry name" value="Galactose-bd-like_sf"/>
</dbReference>
<name>A0A1H0ET06_9BACI</name>
<dbReference type="PANTHER" id="PTHR43118:SF1">
    <property type="entry name" value="RHAMNOGALACTURONAN LYASE (EUROFUNG)"/>
    <property type="match status" value="1"/>
</dbReference>
<sequence>MQKMKSFSIFMVFVMLVSMFAGAGLTVSAEETSQVEGLSVTDVTDTSITLDWSAYEGAENYIVYWADKDTARMEYLEADTTAETTITLEKSTHIPYYFKVAAVVGGEETAKSATVKSETGKEFNVQLEELDRGLVAVPSSEGVFLSWRLLSEEVSGYSDYGLRGTDFHVYRDGELLELVETSTNYLDPEGTASSEYHVAAVADGEETGDISDSVTAWEKEYYDLPLQKPEDGVTPAGEEYTYAANDMSVADVTGDGQYEYIVKWDPSNSKDVSQKGYTGNTYIDTYKLDGTHLYRIDLGVNIRSGAHYTQFLVYDFDGSGKAEMMFKTAPGTKVIHYDEDGGIASEEYIALPQEDLDAGYSNEDDYRKSADDYADHVKEMFMQWQEYEEVAAGEWPETLEEAFGIEEQYEYPLSEEDAEALTDYFIDVYAPSRSGNNDLRTFEGFILDGPEYLSVFAGETGEELDTIHYTPERGDDGLRWGDYAYSRIEPGNRVDRFNAGVAYFDGEKPSAFFNRGYYTRAVYAAYDWNGENLVERWVADSGHVAMENPFNASPHGGPGANEELARLAGQGNHQISTADVDGDGRQEIIHGGATLDHDGTLLYSSMAELPEGSGSPGENVIFGHGDAMHVTDINPDRPGLEIWSVFEAGSWAPYGRALREASSGEVIFGTYSGRDEGRGMIGDVVRGERGLEVWNRQLNTADGREISASIPGTNMNIKWDTDMTTQIINGSGNNTPVIDDWENGRMLTAEGTRTNNGTKGNPSLVADIFGDWREELLVRTTDSSAIRIYTNNELTDRKLYTLMHDIQYRTGIAWQNVSYNQPAYPSFYFASDIDWGYVPVPNFSGELEYLEEEGPEVDTSTLEALIAEAKAISNEYNTYTEASYAALQEAIVTAEKALENITYQFEVSGIVRDLEIAINALEEIVDLGPGFRFDFGTETSPLANGYTKVSDSLVYEEEAGFGFTAPADGSRDQGDPDDLRRDFILANGSEFVVDVADGEYDVRIITGAQTDSNDTSFTLEDGDVQGGTRTEPGEFAVYTDTVEVSDGQLNIGLNGEWARVNAIEVVAVEDFQVKYDFGSANSPVAYGYQQVANNMLYDSERGYGLNKSVAERDRGEPDDMRRDFVIDGNYEFIVDLRNGNYELNITAGDLIASNTSTFAVEGESIGRIAAGAGEFDELTAEVTVTDGQLVLEIGERINGLEISYIAEESEEPIDVSALVSLIEEAKQISNEDGKFTAATYQTLQEAIVSAEDALETIAAEEELAAHLASLQQAIEQLEETPPAKPGNGKGPDNNPGKGPNNNPGKGPNNNPGKGPDGNPGKGRN</sequence>
<feature type="domain" description="Fibronectin type-III" evidence="4">
    <location>
        <begin position="34"/>
        <end position="122"/>
    </location>
</feature>
<dbReference type="InterPro" id="IPR034641">
    <property type="entry name" value="RGL11"/>
</dbReference>
<dbReference type="InterPro" id="IPR036116">
    <property type="entry name" value="FN3_sf"/>
</dbReference>
<dbReference type="CDD" id="cd10318">
    <property type="entry name" value="RGL11"/>
    <property type="match status" value="1"/>
</dbReference>
<keyword evidence="6" id="KW-1185">Reference proteome</keyword>
<dbReference type="Pfam" id="PF18370">
    <property type="entry name" value="RGI_lyase"/>
    <property type="match status" value="1"/>
</dbReference>
<reference evidence="6" key="1">
    <citation type="submission" date="2016-10" db="EMBL/GenBank/DDBJ databases">
        <authorList>
            <person name="Varghese N."/>
            <person name="Submissions S."/>
        </authorList>
    </citation>
    <scope>NUCLEOTIDE SEQUENCE [LARGE SCALE GENOMIC DNA]</scope>
    <source>
        <strain evidence="6">CGMCC 1.10369</strain>
    </source>
</reference>
<dbReference type="SUPFAM" id="SSF69318">
    <property type="entry name" value="Integrin alpha N-terminal domain"/>
    <property type="match status" value="1"/>
</dbReference>
<dbReference type="InterPro" id="IPR003961">
    <property type="entry name" value="FN3_dom"/>
</dbReference>
<feature type="coiled-coil region" evidence="1">
    <location>
        <begin position="862"/>
        <end position="904"/>
    </location>
</feature>
<dbReference type="CDD" id="cd00063">
    <property type="entry name" value="FN3"/>
    <property type="match status" value="1"/>
</dbReference>
<dbReference type="InterPro" id="IPR041624">
    <property type="entry name" value="RGI_lyase"/>
</dbReference>
<feature type="chain" id="PRO_5038534653" evidence="3">
    <location>
        <begin position="24"/>
        <end position="1324"/>
    </location>
</feature>
<gene>
    <name evidence="5" type="ORF">SAMN04488053_10453</name>
</gene>
<dbReference type="InterPro" id="IPR049366">
    <property type="entry name" value="RGL11_C"/>
</dbReference>
<evidence type="ECO:0000313" key="6">
    <source>
        <dbReference type="Proteomes" id="UP000198778"/>
    </source>
</evidence>
<keyword evidence="1" id="KW-0175">Coiled coil</keyword>
<evidence type="ECO:0000259" key="4">
    <source>
        <dbReference type="PROSITE" id="PS50853"/>
    </source>
</evidence>
<accession>A0A1H0ET06</accession>
<dbReference type="SUPFAM" id="SSF49785">
    <property type="entry name" value="Galactose-binding domain-like"/>
    <property type="match status" value="2"/>
</dbReference>
<keyword evidence="3" id="KW-0732">Signal</keyword>
<dbReference type="PANTHER" id="PTHR43118">
    <property type="entry name" value="RHAMNOGALACTURONAN LYASE (EUROFUNG)"/>
    <property type="match status" value="1"/>
</dbReference>
<evidence type="ECO:0000256" key="3">
    <source>
        <dbReference type="SAM" id="SignalP"/>
    </source>
</evidence>
<dbReference type="InterPro" id="IPR013783">
    <property type="entry name" value="Ig-like_fold"/>
</dbReference>
<dbReference type="PROSITE" id="PS50853">
    <property type="entry name" value="FN3"/>
    <property type="match status" value="1"/>
</dbReference>
<protein>
    <submittedName>
        <fullName evidence="5">Fibronectin type 3 domain-containing protein</fullName>
    </submittedName>
</protein>
<dbReference type="Proteomes" id="UP000198778">
    <property type="component" value="Unassembled WGS sequence"/>
</dbReference>
<dbReference type="InterPro" id="IPR049033">
    <property type="entry name" value="AGA-YXIM_GBD"/>
</dbReference>
<dbReference type="InterPro" id="IPR028994">
    <property type="entry name" value="Integrin_alpha_N"/>
</dbReference>
<dbReference type="Pfam" id="PF00041">
    <property type="entry name" value="fn3"/>
    <property type="match status" value="1"/>
</dbReference>
<feature type="compositionally biased region" description="Gly residues" evidence="2">
    <location>
        <begin position="1314"/>
        <end position="1324"/>
    </location>
</feature>
<evidence type="ECO:0000256" key="1">
    <source>
        <dbReference type="SAM" id="Coils"/>
    </source>
</evidence>
<proteinExistence type="predicted"/>
<feature type="region of interest" description="Disordered" evidence="2">
    <location>
        <begin position="1276"/>
        <end position="1324"/>
    </location>
</feature>
<dbReference type="SUPFAM" id="SSF49265">
    <property type="entry name" value="Fibronectin type III"/>
    <property type="match status" value="1"/>
</dbReference>
<dbReference type="Pfam" id="PF21254">
    <property type="entry name" value="AGA-YXIM_GBD"/>
    <property type="match status" value="1"/>
</dbReference>
<dbReference type="Gene3D" id="2.60.120.430">
    <property type="entry name" value="Galactose-binding lectin"/>
    <property type="match status" value="2"/>
</dbReference>
<dbReference type="Gene3D" id="1.20.1270.90">
    <property type="entry name" value="AF1782-like"/>
    <property type="match status" value="1"/>
</dbReference>
<dbReference type="Gene3D" id="2.60.40.10">
    <property type="entry name" value="Immunoglobulins"/>
    <property type="match status" value="2"/>
</dbReference>
<evidence type="ECO:0000313" key="5">
    <source>
        <dbReference type="EMBL" id="SDN85446.1"/>
    </source>
</evidence>
<feature type="signal peptide" evidence="3">
    <location>
        <begin position="1"/>
        <end position="23"/>
    </location>
</feature>
<dbReference type="Pfam" id="PF21348">
    <property type="entry name" value="RGL11_C"/>
    <property type="match status" value="2"/>
</dbReference>
<feature type="compositionally biased region" description="Low complexity" evidence="2">
    <location>
        <begin position="1290"/>
        <end position="1313"/>
    </location>
</feature>
<dbReference type="EMBL" id="FNIL01000004">
    <property type="protein sequence ID" value="SDN85446.1"/>
    <property type="molecule type" value="Genomic_DNA"/>
</dbReference>
<organism evidence="5 6">
    <name type="scientific">Alkalicoccus daliensis</name>
    <dbReference type="NCBI Taxonomy" id="745820"/>
    <lineage>
        <taxon>Bacteria</taxon>
        <taxon>Bacillati</taxon>
        <taxon>Bacillota</taxon>
        <taxon>Bacilli</taxon>
        <taxon>Bacillales</taxon>
        <taxon>Bacillaceae</taxon>
        <taxon>Alkalicoccus</taxon>
    </lineage>
</organism>